<gene>
    <name evidence="3" type="ORF">DdX_17574</name>
</gene>
<keyword evidence="2" id="KW-0472">Membrane</keyword>
<proteinExistence type="predicted"/>
<dbReference type="Proteomes" id="UP001201812">
    <property type="component" value="Unassembled WGS sequence"/>
</dbReference>
<accession>A0AAD4MRQ8</accession>
<feature type="transmembrane region" description="Helical" evidence="2">
    <location>
        <begin position="188"/>
        <end position="209"/>
    </location>
</feature>
<keyword evidence="2" id="KW-0812">Transmembrane</keyword>
<evidence type="ECO:0000313" key="4">
    <source>
        <dbReference type="Proteomes" id="UP001201812"/>
    </source>
</evidence>
<reference evidence="3" key="1">
    <citation type="submission" date="2022-01" db="EMBL/GenBank/DDBJ databases">
        <title>Genome Sequence Resource for Two Populations of Ditylenchus destructor, the Migratory Endoparasitic Phytonematode.</title>
        <authorList>
            <person name="Zhang H."/>
            <person name="Lin R."/>
            <person name="Xie B."/>
        </authorList>
    </citation>
    <scope>NUCLEOTIDE SEQUENCE</scope>
    <source>
        <strain evidence="3">BazhouSP</strain>
    </source>
</reference>
<keyword evidence="2" id="KW-1133">Transmembrane helix</keyword>
<protein>
    <submittedName>
        <fullName evidence="3">Uncharacterized protein</fullName>
    </submittedName>
</protein>
<comment type="caution">
    <text evidence="3">The sequence shown here is derived from an EMBL/GenBank/DDBJ whole genome shotgun (WGS) entry which is preliminary data.</text>
</comment>
<sequence>MNGMSEIEHFPQHSLDSEVGPLVRKSDVWSPLGYDTKIDVFKFLRPYDIRKFCVYVNKSWAFFCVENQRYIPRPRSGPRRTVDERYCIDENQAFGQRIIDDYTHKLFLSCLTFSTILLATWSCIVYLIVRINNQSEENPTDDLLALCPFMVLSLVKTYRCVKDVVKTGRCVKDCCYYDNMKHKQRRHWLIWLCFRLILVLAALSFTYLFPHLTPSTSALWIAVTVTHIPECRKFFSWMNWTSSELCLVYYNSHGPNCKCLVIQGMFTILTFSVKSYGQFMKMVQGKNTIPNKPEDDHEATPMEDDRDTNNPEADGNDNAQSQESPTNLIRKTSIS</sequence>
<dbReference type="EMBL" id="JAKKPZ010000194">
    <property type="protein sequence ID" value="KAI1699055.1"/>
    <property type="molecule type" value="Genomic_DNA"/>
</dbReference>
<feature type="compositionally biased region" description="Polar residues" evidence="1">
    <location>
        <begin position="317"/>
        <end position="335"/>
    </location>
</feature>
<name>A0AAD4MRQ8_9BILA</name>
<feature type="region of interest" description="Disordered" evidence="1">
    <location>
        <begin position="287"/>
        <end position="335"/>
    </location>
</feature>
<keyword evidence="4" id="KW-1185">Reference proteome</keyword>
<evidence type="ECO:0000256" key="2">
    <source>
        <dbReference type="SAM" id="Phobius"/>
    </source>
</evidence>
<dbReference type="AlphaFoldDB" id="A0AAD4MRQ8"/>
<organism evidence="3 4">
    <name type="scientific">Ditylenchus destructor</name>
    <dbReference type="NCBI Taxonomy" id="166010"/>
    <lineage>
        <taxon>Eukaryota</taxon>
        <taxon>Metazoa</taxon>
        <taxon>Ecdysozoa</taxon>
        <taxon>Nematoda</taxon>
        <taxon>Chromadorea</taxon>
        <taxon>Rhabditida</taxon>
        <taxon>Tylenchina</taxon>
        <taxon>Tylenchomorpha</taxon>
        <taxon>Sphaerularioidea</taxon>
        <taxon>Anguinidae</taxon>
        <taxon>Anguininae</taxon>
        <taxon>Ditylenchus</taxon>
    </lineage>
</organism>
<feature type="transmembrane region" description="Helical" evidence="2">
    <location>
        <begin position="106"/>
        <end position="131"/>
    </location>
</feature>
<feature type="transmembrane region" description="Helical" evidence="2">
    <location>
        <begin position="143"/>
        <end position="161"/>
    </location>
</feature>
<evidence type="ECO:0000256" key="1">
    <source>
        <dbReference type="SAM" id="MobiDB-lite"/>
    </source>
</evidence>
<evidence type="ECO:0000313" key="3">
    <source>
        <dbReference type="EMBL" id="KAI1699055.1"/>
    </source>
</evidence>